<dbReference type="SUPFAM" id="SSF52540">
    <property type="entry name" value="P-loop containing nucleoside triphosphate hydrolases"/>
    <property type="match status" value="1"/>
</dbReference>
<dbReference type="Gene3D" id="3.40.50.300">
    <property type="entry name" value="P-loop containing nucleotide triphosphate hydrolases"/>
    <property type="match status" value="1"/>
</dbReference>
<keyword evidence="7 12" id="KW-0067">ATP-binding</keyword>
<dbReference type="GO" id="GO:0016787">
    <property type="term" value="F:hydrolase activity"/>
    <property type="evidence" value="ECO:0007669"/>
    <property type="project" value="UniProtKB-KW"/>
</dbReference>
<keyword evidence="2 12" id="KW-0639">Primosome</keyword>
<dbReference type="GO" id="GO:0006269">
    <property type="term" value="P:DNA replication, synthesis of primer"/>
    <property type="evidence" value="ECO:0007669"/>
    <property type="project" value="UniProtKB-UniRule"/>
</dbReference>
<dbReference type="PROSITE" id="PS51199">
    <property type="entry name" value="SF4_HELICASE"/>
    <property type="match status" value="1"/>
</dbReference>
<keyword evidence="4 12" id="KW-0547">Nucleotide-binding</keyword>
<comment type="catalytic activity">
    <reaction evidence="10 12">
        <text>ATP + H2O = ADP + phosphate + H(+)</text>
        <dbReference type="Rhea" id="RHEA:13065"/>
        <dbReference type="ChEBI" id="CHEBI:15377"/>
        <dbReference type="ChEBI" id="CHEBI:15378"/>
        <dbReference type="ChEBI" id="CHEBI:30616"/>
        <dbReference type="ChEBI" id="CHEBI:43474"/>
        <dbReference type="ChEBI" id="CHEBI:456216"/>
        <dbReference type="EC" id="5.6.2.3"/>
    </reaction>
</comment>
<proteinExistence type="inferred from homology"/>
<dbReference type="Pfam" id="PF00772">
    <property type="entry name" value="DnaB"/>
    <property type="match status" value="1"/>
</dbReference>
<dbReference type="Gene3D" id="1.10.860.10">
    <property type="entry name" value="DNAb Helicase, Chain A"/>
    <property type="match status" value="1"/>
</dbReference>
<evidence type="ECO:0000256" key="10">
    <source>
        <dbReference type="ARBA" id="ARBA00048954"/>
    </source>
</evidence>
<dbReference type="InterPro" id="IPR036185">
    <property type="entry name" value="DNA_heli_DnaB-like_N_sf"/>
</dbReference>
<dbReference type="InterPro" id="IPR007694">
    <property type="entry name" value="DNA_helicase_DnaB-like_C"/>
</dbReference>
<evidence type="ECO:0000256" key="2">
    <source>
        <dbReference type="ARBA" id="ARBA00022515"/>
    </source>
</evidence>
<dbReference type="NCBIfam" id="TIGR00665">
    <property type="entry name" value="DnaB"/>
    <property type="match status" value="1"/>
</dbReference>
<sequence length="454" mass="53496">MLKNKNQLNYFKNLPLPYYLDAEQAVLGILFFDEKQIVHVLNQLKNEDFFHPDHQKIYQAMYHLHQNHKIIDYFSVDLWLKKQCITITGGTDYLMKLGSSFPSLYHLDNYIEFLKEATIKRKMLQLMNRMVHETLNYENEGHFHQLMEESQAEIKALINSPQKAFLTAKTLFQQIQQQMQKRKKESFLGWFTGFAALDEMTGGWQPEQLVILAARPGMGKTTFMLNLMLKAFANNEHLKVAVFSLEMNSIQLGLRCLSMMTHIPFRQLQTYSFQAFSTQEQKLIETKTEEINYYQLFLDDEGLNTMTHIKEKCRWLKQTKGLNLVFIDYLQLLKAFESDKALKSYETVSQISRELKLLAKELKMTIICLSQLSREIEKREKKRPQLSDLRDSGSIEQDADIVIFLARFQPENIDFHREIVETEVIIAKNRNGQIGQCPFLFHLKIQKFEEKKLY</sequence>
<evidence type="ECO:0000256" key="6">
    <source>
        <dbReference type="ARBA" id="ARBA00022806"/>
    </source>
</evidence>
<reference evidence="14 16" key="2">
    <citation type="submission" date="2016-02" db="EMBL/GenBank/DDBJ databases">
        <title>A draft genome sequence of Candidatus Phytoplasma oryzae strain Mbita1, the causative agent of Napier Grass stunt disease in Kenya.</title>
        <authorList>
            <person name="Fischer A."/>
            <person name="Santa-Cruz I."/>
            <person name="Wambua L."/>
            <person name="Olds C."/>
            <person name="Midega C."/>
            <person name="Dickinson M."/>
            <person name="Kawicha P."/>
            <person name="Khan Z."/>
            <person name="Masiga D."/>
            <person name="Jores J."/>
            <person name="Bernd S."/>
        </authorList>
    </citation>
    <scope>NUCLEOTIDE SEQUENCE [LARGE SCALE GENOMIC DNA]</scope>
    <source>
        <strain evidence="14">Mbita1</strain>
    </source>
</reference>
<keyword evidence="3 12" id="KW-0235">DNA replication</keyword>
<dbReference type="PANTHER" id="PTHR30153:SF2">
    <property type="entry name" value="REPLICATIVE DNA HELICASE"/>
    <property type="match status" value="1"/>
</dbReference>
<comment type="caution">
    <text evidence="14">The sequence shown here is derived from an EMBL/GenBank/DDBJ whole genome shotgun (WGS) entry which is preliminary data.</text>
</comment>
<keyword evidence="8 12" id="KW-0238">DNA-binding</keyword>
<evidence type="ECO:0000313" key="15">
    <source>
        <dbReference type="EMBL" id="RAM57703.1"/>
    </source>
</evidence>
<evidence type="ECO:0000256" key="8">
    <source>
        <dbReference type="ARBA" id="ARBA00023125"/>
    </source>
</evidence>
<dbReference type="GO" id="GO:0005829">
    <property type="term" value="C:cytosol"/>
    <property type="evidence" value="ECO:0007669"/>
    <property type="project" value="TreeGrafter"/>
</dbReference>
<dbReference type="AlphaFoldDB" id="A0A139JQV1"/>
<evidence type="ECO:0000313" key="14">
    <source>
        <dbReference type="EMBL" id="KXT29230.1"/>
    </source>
</evidence>
<evidence type="ECO:0000313" key="17">
    <source>
        <dbReference type="Proteomes" id="UP000249343"/>
    </source>
</evidence>
<dbReference type="GO" id="GO:0005524">
    <property type="term" value="F:ATP binding"/>
    <property type="evidence" value="ECO:0007669"/>
    <property type="project" value="UniProtKB-UniRule"/>
</dbReference>
<dbReference type="EC" id="5.6.2.3" evidence="11 12"/>
<evidence type="ECO:0000313" key="16">
    <source>
        <dbReference type="Proteomes" id="UP000070069"/>
    </source>
</evidence>
<comment type="function">
    <text evidence="12">The main replicative DNA helicase, it participates in initiation and elongation during chromosome replication. Travels ahead of the DNA replisome, separating dsDNA into templates for DNA synthesis. A processive ATP-dependent 5'-3' DNA helicase it has DNA-dependent ATPase activity.</text>
</comment>
<evidence type="ECO:0000256" key="4">
    <source>
        <dbReference type="ARBA" id="ARBA00022741"/>
    </source>
</evidence>
<dbReference type="GO" id="GO:0003677">
    <property type="term" value="F:DNA binding"/>
    <property type="evidence" value="ECO:0007669"/>
    <property type="project" value="UniProtKB-UniRule"/>
</dbReference>
<dbReference type="PATRIC" id="fig|203274.3.peg.414"/>
<dbReference type="RefSeq" id="WP_066540351.1">
    <property type="nucleotide sequence ID" value="NZ_JHUK01000004.1"/>
</dbReference>
<evidence type="ECO:0000256" key="7">
    <source>
        <dbReference type="ARBA" id="ARBA00022840"/>
    </source>
</evidence>
<dbReference type="InterPro" id="IPR016136">
    <property type="entry name" value="DNA_helicase_N/primase_C"/>
</dbReference>
<dbReference type="CDD" id="cd00984">
    <property type="entry name" value="DnaB_C"/>
    <property type="match status" value="1"/>
</dbReference>
<dbReference type="PANTHER" id="PTHR30153">
    <property type="entry name" value="REPLICATIVE DNA HELICASE DNAB"/>
    <property type="match status" value="1"/>
</dbReference>
<dbReference type="EMBL" id="LTBM01000006">
    <property type="protein sequence ID" value="KXT29230.1"/>
    <property type="molecule type" value="Genomic_DNA"/>
</dbReference>
<dbReference type="OrthoDB" id="9773982at2"/>
<keyword evidence="5 12" id="KW-0378">Hydrolase</keyword>
<accession>A0A139JQV1</accession>
<evidence type="ECO:0000256" key="5">
    <source>
        <dbReference type="ARBA" id="ARBA00022801"/>
    </source>
</evidence>
<name>A0A139JQV1_9MOLU</name>
<keyword evidence="6 12" id="KW-0347">Helicase</keyword>
<gene>
    <name evidence="14" type="ORF">AXA84_0259</name>
    <name evidence="15" type="ORF">DH96_02040</name>
</gene>
<evidence type="ECO:0000256" key="1">
    <source>
        <dbReference type="ARBA" id="ARBA00008428"/>
    </source>
</evidence>
<dbReference type="GO" id="GO:0043139">
    <property type="term" value="F:5'-3' DNA helicase activity"/>
    <property type="evidence" value="ECO:0007669"/>
    <property type="project" value="UniProtKB-EC"/>
</dbReference>
<reference evidence="15 17" key="1">
    <citation type="submission" date="2014-04" db="EMBL/GenBank/DDBJ databases">
        <title>Genome study of Napier grass stunt phytoplasma.</title>
        <authorList>
            <person name="Kawicha P."/>
            <person name="Dickinson M."/>
            <person name="Hodgetts J."/>
        </authorList>
    </citation>
    <scope>NUCLEOTIDE SEQUENCE [LARGE SCALE GENOMIC DNA]</scope>
    <source>
        <strain evidence="15 17">NGS-S10</strain>
    </source>
</reference>
<organism evidence="14 16">
    <name type="scientific">Candidatus Phytoplasma oryzae</name>
    <dbReference type="NCBI Taxonomy" id="203274"/>
    <lineage>
        <taxon>Bacteria</taxon>
        <taxon>Bacillati</taxon>
        <taxon>Mycoplasmatota</taxon>
        <taxon>Mollicutes</taxon>
        <taxon>Acholeplasmatales</taxon>
        <taxon>Acholeplasmataceae</taxon>
        <taxon>Candidatus Phytoplasma</taxon>
        <taxon>16SrXI (Rice yellow dwarf group)</taxon>
    </lineage>
</organism>
<keyword evidence="9" id="KW-0413">Isomerase</keyword>
<evidence type="ECO:0000256" key="11">
    <source>
        <dbReference type="NCBIfam" id="TIGR00665"/>
    </source>
</evidence>
<evidence type="ECO:0000256" key="12">
    <source>
        <dbReference type="RuleBase" id="RU362085"/>
    </source>
</evidence>
<dbReference type="EMBL" id="JHUK01000004">
    <property type="protein sequence ID" value="RAM57703.1"/>
    <property type="molecule type" value="Genomic_DNA"/>
</dbReference>
<comment type="similarity">
    <text evidence="1 12">Belongs to the helicase family. DnaB subfamily.</text>
</comment>
<keyword evidence="17" id="KW-1185">Reference proteome</keyword>
<dbReference type="Proteomes" id="UP000070069">
    <property type="component" value="Unassembled WGS sequence"/>
</dbReference>
<evidence type="ECO:0000256" key="9">
    <source>
        <dbReference type="ARBA" id="ARBA00023235"/>
    </source>
</evidence>
<dbReference type="SUPFAM" id="SSF48024">
    <property type="entry name" value="N-terminal domain of DnaB helicase"/>
    <property type="match status" value="1"/>
</dbReference>
<dbReference type="InterPro" id="IPR007693">
    <property type="entry name" value="DNA_helicase_DnaB-like_N"/>
</dbReference>
<dbReference type="Proteomes" id="UP000249343">
    <property type="component" value="Unassembled WGS sequence"/>
</dbReference>
<protein>
    <recommendedName>
        <fullName evidence="11 12">Replicative DNA helicase</fullName>
        <ecNumber evidence="11 12">5.6.2.3</ecNumber>
    </recommendedName>
</protein>
<dbReference type="InterPro" id="IPR007692">
    <property type="entry name" value="DNA_helicase_DnaB"/>
</dbReference>
<dbReference type="Pfam" id="PF03796">
    <property type="entry name" value="DnaB_C"/>
    <property type="match status" value="1"/>
</dbReference>
<evidence type="ECO:0000256" key="3">
    <source>
        <dbReference type="ARBA" id="ARBA00022705"/>
    </source>
</evidence>
<feature type="domain" description="SF4 helicase" evidence="13">
    <location>
        <begin position="183"/>
        <end position="454"/>
    </location>
</feature>
<dbReference type="GO" id="GO:1990077">
    <property type="term" value="C:primosome complex"/>
    <property type="evidence" value="ECO:0007669"/>
    <property type="project" value="UniProtKB-UniRule"/>
</dbReference>
<evidence type="ECO:0000259" key="13">
    <source>
        <dbReference type="PROSITE" id="PS51199"/>
    </source>
</evidence>
<dbReference type="InterPro" id="IPR027417">
    <property type="entry name" value="P-loop_NTPase"/>
</dbReference>